<dbReference type="Proteomes" id="UP000642809">
    <property type="component" value="Unassembled WGS sequence"/>
</dbReference>
<name>A0A8J3CWH1_9BACT</name>
<comment type="caution">
    <text evidence="1">The sequence shown here is derived from an EMBL/GenBank/DDBJ whole genome shotgun (WGS) entry which is preliminary data.</text>
</comment>
<sequence length="49" mass="5601">MMNFQPTITIDSSERSEMIDIRLSSLGPKNHVKGYKIITMGFNKPMVDK</sequence>
<gene>
    <name evidence="1" type="ORF">GCM10008106_16710</name>
</gene>
<evidence type="ECO:0000313" key="1">
    <source>
        <dbReference type="EMBL" id="GHB35871.1"/>
    </source>
</evidence>
<reference evidence="1" key="2">
    <citation type="submission" date="2020-09" db="EMBL/GenBank/DDBJ databases">
        <authorList>
            <person name="Sun Q."/>
            <person name="Kim S."/>
        </authorList>
    </citation>
    <scope>NUCLEOTIDE SEQUENCE</scope>
    <source>
        <strain evidence="1">KCTC 23224</strain>
    </source>
</reference>
<proteinExistence type="predicted"/>
<evidence type="ECO:0000313" key="2">
    <source>
        <dbReference type="Proteomes" id="UP000642809"/>
    </source>
</evidence>
<dbReference type="EMBL" id="BMYF01000008">
    <property type="protein sequence ID" value="GHB35871.1"/>
    <property type="molecule type" value="Genomic_DNA"/>
</dbReference>
<keyword evidence="2" id="KW-1185">Reference proteome</keyword>
<protein>
    <submittedName>
        <fullName evidence="1">Uncharacterized protein</fullName>
    </submittedName>
</protein>
<organism evidence="1 2">
    <name type="scientific">Mongoliitalea lutea</name>
    <dbReference type="NCBI Taxonomy" id="849756"/>
    <lineage>
        <taxon>Bacteria</taxon>
        <taxon>Pseudomonadati</taxon>
        <taxon>Bacteroidota</taxon>
        <taxon>Cytophagia</taxon>
        <taxon>Cytophagales</taxon>
        <taxon>Cyclobacteriaceae</taxon>
        <taxon>Mongoliitalea</taxon>
    </lineage>
</organism>
<dbReference type="AlphaFoldDB" id="A0A8J3CWH1"/>
<accession>A0A8J3CWH1</accession>
<reference evidence="1" key="1">
    <citation type="journal article" date="2014" name="Int. J. Syst. Evol. Microbiol.">
        <title>Complete genome sequence of Corynebacterium casei LMG S-19264T (=DSM 44701T), isolated from a smear-ripened cheese.</title>
        <authorList>
            <consortium name="US DOE Joint Genome Institute (JGI-PGF)"/>
            <person name="Walter F."/>
            <person name="Albersmeier A."/>
            <person name="Kalinowski J."/>
            <person name="Ruckert C."/>
        </authorList>
    </citation>
    <scope>NUCLEOTIDE SEQUENCE</scope>
    <source>
        <strain evidence="1">KCTC 23224</strain>
    </source>
</reference>